<reference evidence="1" key="1">
    <citation type="journal article" date="2021" name="Proc. Natl. Acad. Sci. U.S.A.">
        <title>A Catalog of Tens of Thousands of Viruses from Human Metagenomes Reveals Hidden Associations with Chronic Diseases.</title>
        <authorList>
            <person name="Tisza M.J."/>
            <person name="Buck C.B."/>
        </authorList>
    </citation>
    <scope>NUCLEOTIDE SEQUENCE</scope>
    <source>
        <strain evidence="1">CtGiO6</strain>
    </source>
</reference>
<dbReference type="EMBL" id="BK015350">
    <property type="protein sequence ID" value="DAE02732.1"/>
    <property type="molecule type" value="Genomic_DNA"/>
</dbReference>
<protein>
    <submittedName>
        <fullName evidence="1">Uncharacterized protein</fullName>
    </submittedName>
</protein>
<organism evidence="1">
    <name type="scientific">Siphoviridae sp. ctGiO6</name>
    <dbReference type="NCBI Taxonomy" id="2825415"/>
    <lineage>
        <taxon>Viruses</taxon>
        <taxon>Duplodnaviria</taxon>
        <taxon>Heunggongvirae</taxon>
        <taxon>Uroviricota</taxon>
        <taxon>Caudoviricetes</taxon>
    </lineage>
</organism>
<name>A0A8S5P952_9CAUD</name>
<proteinExistence type="predicted"/>
<accession>A0A8S5P952</accession>
<evidence type="ECO:0000313" key="1">
    <source>
        <dbReference type="EMBL" id="DAE02732.1"/>
    </source>
</evidence>
<sequence>MEDKKQDVKSSEELLKAAYEFRKWAVDFGNKLSKVLPDIEIPEEKEDTWEMKCPYEYGDKHYCIQSSGDVFSDSWHDIEADNSFFSQGNIFPTKQAAKLESKRRNLLTRFRAFRDECNGDWKADWNDVTHRKYYVFYSETKNDVCVTYIVFDKRFHTFGYFKNGDDAYKAIELFGDEIKELFVEGE</sequence>